<dbReference type="RefSeq" id="WP_284194595.1">
    <property type="nucleotide sequence ID" value="NZ_BSOG01000001.1"/>
</dbReference>
<organism evidence="1 2">
    <name type="scientific">Chitinimonas prasina</name>
    <dbReference type="NCBI Taxonomy" id="1434937"/>
    <lineage>
        <taxon>Bacteria</taxon>
        <taxon>Pseudomonadati</taxon>
        <taxon>Pseudomonadota</taxon>
        <taxon>Betaproteobacteria</taxon>
        <taxon>Neisseriales</taxon>
        <taxon>Chitinibacteraceae</taxon>
        <taxon>Chitinimonas</taxon>
    </lineage>
</organism>
<evidence type="ECO:0000313" key="2">
    <source>
        <dbReference type="Proteomes" id="UP001156706"/>
    </source>
</evidence>
<sequence length="305" mass="33140">MNHPLDADARPHHARPVTPLFRLMRLPPQHARPLHLALADWASGTPRQWWHLEIAATLPVTTAPRWVRLLAWLLARGQGRRLLPWLAAIGMSGLAPYRLPYQPPLAKRAEDAALLALCLLCTLWGLDSLNASRELLLIMLALLGASAFAWQSWREASRLRAAIQAQHAEVAAALTPSEATLGLAGLLIAAGQDYPAAQANCQRLVSQPDSIRDEELLQLGLASPAQGYIGRAARLTAAAWLLGVSAVAWPCWLTQASWQLAPATLGALLVHYVAGSSRPGWLRRGVHTLIAGLLCATMARLYTML</sequence>
<dbReference type="EMBL" id="BSOG01000001">
    <property type="protein sequence ID" value="GLR11436.1"/>
    <property type="molecule type" value="Genomic_DNA"/>
</dbReference>
<dbReference type="Proteomes" id="UP001156706">
    <property type="component" value="Unassembled WGS sequence"/>
</dbReference>
<gene>
    <name evidence="1" type="ORF">GCM10007907_02260</name>
</gene>
<accession>A0ABQ5Y931</accession>
<name>A0ABQ5Y931_9NEIS</name>
<proteinExistence type="predicted"/>
<evidence type="ECO:0000313" key="1">
    <source>
        <dbReference type="EMBL" id="GLR11436.1"/>
    </source>
</evidence>
<keyword evidence="2" id="KW-1185">Reference proteome</keyword>
<reference evidence="2" key="1">
    <citation type="journal article" date="2019" name="Int. J. Syst. Evol. Microbiol.">
        <title>The Global Catalogue of Microorganisms (GCM) 10K type strain sequencing project: providing services to taxonomists for standard genome sequencing and annotation.</title>
        <authorList>
            <consortium name="The Broad Institute Genomics Platform"/>
            <consortium name="The Broad Institute Genome Sequencing Center for Infectious Disease"/>
            <person name="Wu L."/>
            <person name="Ma J."/>
        </authorList>
    </citation>
    <scope>NUCLEOTIDE SEQUENCE [LARGE SCALE GENOMIC DNA]</scope>
    <source>
        <strain evidence="2">NBRC 110044</strain>
    </source>
</reference>
<evidence type="ECO:0008006" key="3">
    <source>
        <dbReference type="Google" id="ProtNLM"/>
    </source>
</evidence>
<protein>
    <recommendedName>
        <fullName evidence="3">Pilus assembly protein</fullName>
    </recommendedName>
</protein>
<comment type="caution">
    <text evidence="1">The sequence shown here is derived from an EMBL/GenBank/DDBJ whole genome shotgun (WGS) entry which is preliminary data.</text>
</comment>